<evidence type="ECO:0000256" key="7">
    <source>
        <dbReference type="RuleBase" id="RU000488"/>
    </source>
</evidence>
<dbReference type="AlphaFoldDB" id="A0A7G2CDY2"/>
<reference evidence="8 9" key="1">
    <citation type="submission" date="2020-08" db="EMBL/GenBank/DDBJ databases">
        <authorList>
            <person name="Newling K."/>
            <person name="Davey J."/>
            <person name="Forrester S."/>
        </authorList>
    </citation>
    <scope>NUCLEOTIDE SEQUENCE [LARGE SCALE GENOMIC DNA]</scope>
    <source>
        <strain evidence="9">Crithidia deanei Carvalho (ATCC PRA-265)</strain>
    </source>
</reference>
<evidence type="ECO:0000256" key="2">
    <source>
        <dbReference type="ARBA" id="ARBA00022448"/>
    </source>
</evidence>
<proteinExistence type="inferred from homology"/>
<keyword evidence="3 6" id="KW-0812">Transmembrane</keyword>
<dbReference type="Proteomes" id="UP000515908">
    <property type="component" value="Chromosome 09"/>
</dbReference>
<dbReference type="InterPro" id="IPR018108">
    <property type="entry name" value="MCP_transmembrane"/>
</dbReference>
<organism evidence="8 9">
    <name type="scientific">Angomonas deanei</name>
    <dbReference type="NCBI Taxonomy" id="59799"/>
    <lineage>
        <taxon>Eukaryota</taxon>
        <taxon>Discoba</taxon>
        <taxon>Euglenozoa</taxon>
        <taxon>Kinetoplastea</taxon>
        <taxon>Metakinetoplastina</taxon>
        <taxon>Trypanosomatida</taxon>
        <taxon>Trypanosomatidae</taxon>
        <taxon>Strigomonadinae</taxon>
        <taxon>Angomonas</taxon>
    </lineage>
</organism>
<evidence type="ECO:0000256" key="4">
    <source>
        <dbReference type="ARBA" id="ARBA00022737"/>
    </source>
</evidence>
<dbReference type="Pfam" id="PF00153">
    <property type="entry name" value="Mito_carr"/>
    <property type="match status" value="3"/>
</dbReference>
<sequence length="335" mass="37707">MSSEVRHAPWVDVVAGGTGGVLAKSLLSPFQRIVVLQQLGQHREYNSILKLFRYIYQKEGITGFWKGNLTSMIIRVPYSGIQFLLYTQVKFLLQDSLLAKHKDPQQLENKNELFEKFVLKCGAGGISATIAGAAVYPGEVVRLRLMSGEERYKKIIPTIGLIYKETHSLKNFYRGLGASLMQKVPDILVSFATYESIKYFLLDNPTVTASFTSFYQTYVHHDADPKKIHQVQNILSTIVGGSCAALASIAVAFPLDIAKRRIGMSGSGKDKVVYTGVRHCLQDIYRKEGFRGWYAGSRMEAIRCVPQVVLMWFMIEGIQNYLTKHFCEEDKKGTL</sequence>
<gene>
    <name evidence="8" type="ORF">ADEAN_000507300</name>
</gene>
<dbReference type="SUPFAM" id="SSF103506">
    <property type="entry name" value="Mitochondrial carrier"/>
    <property type="match status" value="1"/>
</dbReference>
<keyword evidence="5 6" id="KW-0472">Membrane</keyword>
<feature type="repeat" description="Solcar" evidence="6">
    <location>
        <begin position="232"/>
        <end position="321"/>
    </location>
</feature>
<evidence type="ECO:0000313" key="8">
    <source>
        <dbReference type="EMBL" id="CAD2217595.1"/>
    </source>
</evidence>
<dbReference type="InterPro" id="IPR002067">
    <property type="entry name" value="MCP"/>
</dbReference>
<evidence type="ECO:0000313" key="9">
    <source>
        <dbReference type="Proteomes" id="UP000515908"/>
    </source>
</evidence>
<dbReference type="PROSITE" id="PS50920">
    <property type="entry name" value="SOLCAR"/>
    <property type="match status" value="3"/>
</dbReference>
<keyword evidence="4" id="KW-0677">Repeat</keyword>
<accession>A0A7G2CDY2</accession>
<evidence type="ECO:0000256" key="1">
    <source>
        <dbReference type="ARBA" id="ARBA00004141"/>
    </source>
</evidence>
<keyword evidence="9" id="KW-1185">Reference proteome</keyword>
<evidence type="ECO:0000256" key="6">
    <source>
        <dbReference type="PROSITE-ProRule" id="PRU00282"/>
    </source>
</evidence>
<feature type="repeat" description="Solcar" evidence="6">
    <location>
        <begin position="115"/>
        <end position="200"/>
    </location>
</feature>
<dbReference type="PRINTS" id="PR00926">
    <property type="entry name" value="MITOCARRIER"/>
</dbReference>
<evidence type="ECO:0000256" key="5">
    <source>
        <dbReference type="ARBA" id="ARBA00023136"/>
    </source>
</evidence>
<dbReference type="GO" id="GO:0016020">
    <property type="term" value="C:membrane"/>
    <property type="evidence" value="ECO:0007669"/>
    <property type="project" value="UniProtKB-SubCell"/>
</dbReference>
<feature type="repeat" description="Solcar" evidence="6">
    <location>
        <begin position="7"/>
        <end position="92"/>
    </location>
</feature>
<comment type="subcellular location">
    <subcellularLocation>
        <location evidence="1">Membrane</location>
        <topology evidence="1">Multi-pass membrane protein</topology>
    </subcellularLocation>
</comment>
<dbReference type="EMBL" id="LR877153">
    <property type="protein sequence ID" value="CAD2217595.1"/>
    <property type="molecule type" value="Genomic_DNA"/>
</dbReference>
<name>A0A7G2CDY2_9TRYP</name>
<dbReference type="VEuPathDB" id="TriTrypDB:ADEAN_000507300"/>
<dbReference type="PANTHER" id="PTHR24089">
    <property type="entry name" value="SOLUTE CARRIER FAMILY 25"/>
    <property type="match status" value="1"/>
</dbReference>
<protein>
    <submittedName>
        <fullName evidence="8">Mitochondrial carrier protein, putative</fullName>
    </submittedName>
</protein>
<dbReference type="Gene3D" id="1.50.40.10">
    <property type="entry name" value="Mitochondrial carrier domain"/>
    <property type="match status" value="1"/>
</dbReference>
<dbReference type="GO" id="GO:0055085">
    <property type="term" value="P:transmembrane transport"/>
    <property type="evidence" value="ECO:0007669"/>
    <property type="project" value="InterPro"/>
</dbReference>
<evidence type="ECO:0000256" key="3">
    <source>
        <dbReference type="ARBA" id="ARBA00022692"/>
    </source>
</evidence>
<dbReference type="InterPro" id="IPR023395">
    <property type="entry name" value="MCP_dom_sf"/>
</dbReference>
<dbReference type="OrthoDB" id="270584at2759"/>
<comment type="similarity">
    <text evidence="7">Belongs to the mitochondrial carrier (TC 2.A.29) family.</text>
</comment>
<keyword evidence="2 7" id="KW-0813">Transport</keyword>